<keyword evidence="2" id="KW-0472">Membrane</keyword>
<dbReference type="InterPro" id="IPR012902">
    <property type="entry name" value="N_methyl_site"/>
</dbReference>
<feature type="transmembrane region" description="Helical" evidence="2">
    <location>
        <begin position="20"/>
        <end position="45"/>
    </location>
</feature>
<proteinExistence type="predicted"/>
<dbReference type="Pfam" id="PF08334">
    <property type="entry name" value="T2SSG"/>
    <property type="match status" value="1"/>
</dbReference>
<accession>A0A485M286</accession>
<dbReference type="NCBIfam" id="TIGR02532">
    <property type="entry name" value="IV_pilin_GFxxxE"/>
    <property type="match status" value="1"/>
</dbReference>
<organism evidence="4">
    <name type="scientific">anaerobic digester metagenome</name>
    <dbReference type="NCBI Taxonomy" id="1263854"/>
    <lineage>
        <taxon>unclassified sequences</taxon>
        <taxon>metagenomes</taxon>
        <taxon>ecological metagenomes</taxon>
    </lineage>
</organism>
<dbReference type="InterPro" id="IPR045584">
    <property type="entry name" value="Pilin-like"/>
</dbReference>
<feature type="domain" description="Type II secretion system protein GspG C-terminal" evidence="3">
    <location>
        <begin position="47"/>
        <end position="135"/>
    </location>
</feature>
<gene>
    <name evidence="4" type="ORF">SCFA_510025</name>
</gene>
<evidence type="ECO:0000313" key="4">
    <source>
        <dbReference type="EMBL" id="VFU16155.1"/>
    </source>
</evidence>
<evidence type="ECO:0000256" key="1">
    <source>
        <dbReference type="ARBA" id="ARBA00022481"/>
    </source>
</evidence>
<keyword evidence="2" id="KW-1133">Transmembrane helix</keyword>
<dbReference type="GO" id="GO:0015628">
    <property type="term" value="P:protein secretion by the type II secretion system"/>
    <property type="evidence" value="ECO:0007669"/>
    <property type="project" value="InterPro"/>
</dbReference>
<dbReference type="SUPFAM" id="SSF54523">
    <property type="entry name" value="Pili subunits"/>
    <property type="match status" value="1"/>
</dbReference>
<sequence>MREKDHYHSLLPRVLWSNRALTLLELILVVAILGTVSGIAIPSFLAHRDKVLAQEAISDIAAIDLVLQKYYAENGKFPDSLAEIGQDGNKDPWGNPYQYLNLANDPKKNKCRKNKKIHPINTDFDLYSMGKNGKSTLPITSQPSWDDIIRAYDGYT</sequence>
<dbReference type="Gene3D" id="3.30.700.10">
    <property type="entry name" value="Glycoprotein, Type 4 Pilin"/>
    <property type="match status" value="1"/>
</dbReference>
<evidence type="ECO:0000256" key="2">
    <source>
        <dbReference type="SAM" id="Phobius"/>
    </source>
</evidence>
<dbReference type="AlphaFoldDB" id="A0A485M286"/>
<protein>
    <recommendedName>
        <fullName evidence="3">Type II secretion system protein GspG C-terminal domain-containing protein</fullName>
    </recommendedName>
</protein>
<reference evidence="4" key="1">
    <citation type="submission" date="2019-03" db="EMBL/GenBank/DDBJ databases">
        <authorList>
            <person name="Hao L."/>
        </authorList>
    </citation>
    <scope>NUCLEOTIDE SEQUENCE</scope>
</reference>
<dbReference type="PRINTS" id="PR00813">
    <property type="entry name" value="BCTERIALGSPG"/>
</dbReference>
<evidence type="ECO:0000259" key="3">
    <source>
        <dbReference type="Pfam" id="PF08334"/>
    </source>
</evidence>
<keyword evidence="1" id="KW-0488">Methylation</keyword>
<dbReference type="InterPro" id="IPR000983">
    <property type="entry name" value="Bac_GSPG_pilin"/>
</dbReference>
<dbReference type="InterPro" id="IPR013545">
    <property type="entry name" value="T2SS_protein-GspG_C"/>
</dbReference>
<keyword evidence="2" id="KW-0812">Transmembrane</keyword>
<dbReference type="GO" id="GO:0015627">
    <property type="term" value="C:type II protein secretion system complex"/>
    <property type="evidence" value="ECO:0007669"/>
    <property type="project" value="InterPro"/>
</dbReference>
<dbReference type="EMBL" id="CAADRM010000116">
    <property type="protein sequence ID" value="VFU16155.1"/>
    <property type="molecule type" value="Genomic_DNA"/>
</dbReference>
<name>A0A485M286_9ZZZZ</name>